<evidence type="ECO:0000256" key="1">
    <source>
        <dbReference type="ARBA" id="ARBA00004167"/>
    </source>
</evidence>
<dbReference type="PANTHER" id="PTHR36985:SF1">
    <property type="entry name" value="TRANSLOCATION AND ASSEMBLY MODULE SUBUNIT TAMB"/>
    <property type="match status" value="1"/>
</dbReference>
<gene>
    <name evidence="7" type="ORF">C7957_11650</name>
</gene>
<organism evidence="7 8">
    <name type="scientific">Halanaerobium saccharolyticum</name>
    <dbReference type="NCBI Taxonomy" id="43595"/>
    <lineage>
        <taxon>Bacteria</taxon>
        <taxon>Bacillati</taxon>
        <taxon>Bacillota</taxon>
        <taxon>Clostridia</taxon>
        <taxon>Halanaerobiales</taxon>
        <taxon>Halanaerobiaceae</taxon>
        <taxon>Halanaerobium</taxon>
    </lineage>
</organism>
<dbReference type="Pfam" id="PF04357">
    <property type="entry name" value="TamB"/>
    <property type="match status" value="1"/>
</dbReference>
<dbReference type="Proteomes" id="UP000295176">
    <property type="component" value="Unassembled WGS sequence"/>
</dbReference>
<protein>
    <submittedName>
        <fullName evidence="7">Translocation and assembly module TamB</fullName>
    </submittedName>
</protein>
<feature type="domain" description="Translocation and assembly module TamB C-terminal" evidence="6">
    <location>
        <begin position="1140"/>
        <end position="1470"/>
    </location>
</feature>
<feature type="transmembrane region" description="Helical" evidence="5">
    <location>
        <begin position="7"/>
        <end position="28"/>
    </location>
</feature>
<dbReference type="GO" id="GO:0005886">
    <property type="term" value="C:plasma membrane"/>
    <property type="evidence" value="ECO:0007669"/>
    <property type="project" value="InterPro"/>
</dbReference>
<reference evidence="7 8" key="1">
    <citation type="submission" date="2019-03" db="EMBL/GenBank/DDBJ databases">
        <title>Subsurface microbial communities from deep shales in Ohio and West Virginia, USA.</title>
        <authorList>
            <person name="Wrighton K."/>
        </authorList>
    </citation>
    <scope>NUCLEOTIDE SEQUENCE [LARGE SCALE GENOMIC DNA]</scope>
    <source>
        <strain evidence="7 8">MSL 7</strain>
    </source>
</reference>
<sequence length="1475" mass="165099">MDKQIKYLLGVLILLLISAYFLSLLGGLPQYFKEDIIAFLEERFSGDISFSSVSLWPLNRIRLNDFEFRSKNGTSFKTENLNLDYSLNFNEEEIIQLEFVELIGGDIKIQGDFFDLNQGLSAAAVNSEGAADFSQKELLSALNLPDFFAELNLNIRNSNFSIDSAGLELELSDLQLGLETTDSEIYTLSISAGVKLEELKLANNPDFNDLNLNKLELKLVKNRAEGSLYFKGEDFKLQTAVKNLRAGSYNYQNFELDLKSLQGLASLRGEINFEDYQLDNYQSQLEVRDFKLQSSYQTAETEKEIIDLSSPLLKLQLEGPKLRLSLNENRIFIDQNPVDFSFKADQSLNYQLKAEAEDFYFKHQFLAPYLTEGNFDFDLTLSAENNQLQTAAAEISAAELSSEYQDLKSAEISFLLDQEEFFLNRAQFNLADGNQLSFKGSYNFEQKNYLLTAEADDFLLTESLISELNQIKFFAESGYLSNLNKIKNERLNLKIDAAGLFGAEQKLSANGDLNLSFKTAELGSDFKIDSSFWYTNNRLMLNSFKLISDYGRFDLMGEVDLESEKLKLRYAAQNLELDILNEFLASQSEFLAELDPNIDYLEGSISESFAQPAVNIRLEMAEASYAEYFIEDIKFSAAYVDDDLKINDFQAKIAEASITAAGEIRNLSELEEAELDLSLSSQDLYFQDLAEFSQQELPLSGEVQLQAALSGKLADYNLNLSLEADNSILQFDGQEIEFSKLQAEISREDGDFVINNLTAEQQDLKLSASGRYNLTQGFNIDLKLQSFEPASYLNSYPTAADNLSGSLSLNGKLRGELENPVFDFELDSTELNFAELGIEINDNSFSFKINEELILVEKFNFAVDSGRYNLNGRIFDLNSELKTELKLELLEVPSRDLSLKYIDLYPLAADLIFGGTVEFNSQGTAYQALVDISAESSGEPGNLSLSGTIDRNLDLDFEASDLQLDFNSKQYDFNLNLTSLLDFSGSIDGSLESPILRLKHQLRQLSVNNNQLELVEGEILLEGSRRFSVSENINFRAGGELTADGSYSMVDDQLNLSSNLKDLPLGFLISFLGEEYSASGSINGAFRAEGNLESPELGGEIDLTAEYLELGLSHPIENLQGRINLNQESASLENVNGDFADGSFEVSGGLNFFDLENAWDLALKGQKLYFDYGSLTGDFDADLKFVGPLASPTLSGELVLNDFVIGIPFDFPQSESDSDAFVPQINLEIIPGENVRVENENMEVIVERGNLNLKFDNSSNDPLVMEGRLRSQSGTFTYYNSRFNLQNAEAVFTPVDENDIPSLSVNAITYAGGHEITINLTGPADNMRITLSSNSDLTEDEILNLLSTRGALGSAIIGGEDIGIQNIIWQELIRIVNSFLQRGVISDIESDFKTAFSLDRAEIDAFQYGLEREFALYLGENITDRLYLEYASFFTEEGREGEISFQYKLTDPTVLKGTYFGDQEYQISIETEIEF</sequence>
<keyword evidence="4 5" id="KW-0472">Membrane</keyword>
<evidence type="ECO:0000256" key="4">
    <source>
        <dbReference type="ARBA" id="ARBA00023136"/>
    </source>
</evidence>
<evidence type="ECO:0000256" key="3">
    <source>
        <dbReference type="ARBA" id="ARBA00022989"/>
    </source>
</evidence>
<dbReference type="PANTHER" id="PTHR36985">
    <property type="entry name" value="TRANSLOCATION AND ASSEMBLY MODULE SUBUNIT TAMB"/>
    <property type="match status" value="1"/>
</dbReference>
<keyword evidence="2 5" id="KW-0812">Transmembrane</keyword>
<evidence type="ECO:0000256" key="2">
    <source>
        <dbReference type="ARBA" id="ARBA00022692"/>
    </source>
</evidence>
<comment type="subcellular location">
    <subcellularLocation>
        <location evidence="1">Membrane</location>
        <topology evidence="1">Single-pass membrane protein</topology>
    </subcellularLocation>
</comment>
<evidence type="ECO:0000313" key="8">
    <source>
        <dbReference type="Proteomes" id="UP000295176"/>
    </source>
</evidence>
<dbReference type="EMBL" id="SNXX01000016">
    <property type="protein sequence ID" value="TDP91767.1"/>
    <property type="molecule type" value="Genomic_DNA"/>
</dbReference>
<evidence type="ECO:0000256" key="5">
    <source>
        <dbReference type="SAM" id="Phobius"/>
    </source>
</evidence>
<dbReference type="GO" id="GO:0009306">
    <property type="term" value="P:protein secretion"/>
    <property type="evidence" value="ECO:0007669"/>
    <property type="project" value="InterPro"/>
</dbReference>
<comment type="caution">
    <text evidence="7">The sequence shown here is derived from an EMBL/GenBank/DDBJ whole genome shotgun (WGS) entry which is preliminary data.</text>
</comment>
<name>A0A4R6RYV1_9FIRM</name>
<evidence type="ECO:0000259" key="6">
    <source>
        <dbReference type="Pfam" id="PF04357"/>
    </source>
</evidence>
<evidence type="ECO:0000313" key="7">
    <source>
        <dbReference type="EMBL" id="TDP91767.1"/>
    </source>
</evidence>
<proteinExistence type="predicted"/>
<dbReference type="InterPro" id="IPR007452">
    <property type="entry name" value="TamB_C"/>
</dbReference>
<keyword evidence="3 5" id="KW-1133">Transmembrane helix</keyword>
<dbReference type="RefSeq" id="WP_133530662.1">
    <property type="nucleotide sequence ID" value="NZ_SNXX01000016.1"/>
</dbReference>
<accession>A0A4R6RYV1</accession>